<proteinExistence type="predicted"/>
<protein>
    <submittedName>
        <fullName evidence="2">Uncharacterized protein</fullName>
    </submittedName>
</protein>
<gene>
    <name evidence="2" type="ORF">Afe05nite_36000</name>
</gene>
<name>A0A919MGL9_9ACTN</name>
<dbReference type="AlphaFoldDB" id="A0A919MGL9"/>
<feature type="region of interest" description="Disordered" evidence="1">
    <location>
        <begin position="40"/>
        <end position="87"/>
    </location>
</feature>
<keyword evidence="3" id="KW-1185">Reference proteome</keyword>
<dbReference type="Proteomes" id="UP000598174">
    <property type="component" value="Unassembled WGS sequence"/>
</dbReference>
<dbReference type="EMBL" id="BOMM01000032">
    <property type="protein sequence ID" value="GIE11760.1"/>
    <property type="molecule type" value="Genomic_DNA"/>
</dbReference>
<feature type="compositionally biased region" description="Polar residues" evidence="1">
    <location>
        <begin position="69"/>
        <end position="81"/>
    </location>
</feature>
<accession>A0A919MGL9</accession>
<evidence type="ECO:0000313" key="3">
    <source>
        <dbReference type="Proteomes" id="UP000598174"/>
    </source>
</evidence>
<comment type="caution">
    <text evidence="2">The sequence shown here is derived from an EMBL/GenBank/DDBJ whole genome shotgun (WGS) entry which is preliminary data.</text>
</comment>
<feature type="region of interest" description="Disordered" evidence="1">
    <location>
        <begin position="1"/>
        <end position="28"/>
    </location>
</feature>
<organism evidence="2 3">
    <name type="scientific">Paractinoplanes ferrugineus</name>
    <dbReference type="NCBI Taxonomy" id="113564"/>
    <lineage>
        <taxon>Bacteria</taxon>
        <taxon>Bacillati</taxon>
        <taxon>Actinomycetota</taxon>
        <taxon>Actinomycetes</taxon>
        <taxon>Micromonosporales</taxon>
        <taxon>Micromonosporaceae</taxon>
        <taxon>Paractinoplanes</taxon>
    </lineage>
</organism>
<evidence type="ECO:0000256" key="1">
    <source>
        <dbReference type="SAM" id="MobiDB-lite"/>
    </source>
</evidence>
<reference evidence="2" key="1">
    <citation type="submission" date="2021-01" db="EMBL/GenBank/DDBJ databases">
        <title>Whole genome shotgun sequence of Actinoplanes ferrugineus NBRC 15555.</title>
        <authorList>
            <person name="Komaki H."/>
            <person name="Tamura T."/>
        </authorList>
    </citation>
    <scope>NUCLEOTIDE SEQUENCE</scope>
    <source>
        <strain evidence="2">NBRC 15555</strain>
    </source>
</reference>
<sequence>MHGKSGDGIATPLVRGRDDPVGGVGIIGDVDEHSENATFPLAHTVPSNGHSATLPDPTPINRSRAYREPQTSPVRHSQNTKPNRDQS</sequence>
<evidence type="ECO:0000313" key="2">
    <source>
        <dbReference type="EMBL" id="GIE11760.1"/>
    </source>
</evidence>